<dbReference type="SUPFAM" id="SSF46785">
    <property type="entry name" value="Winged helix' DNA-binding domain"/>
    <property type="match status" value="1"/>
</dbReference>
<gene>
    <name evidence="2" type="ORF">BN961_03674</name>
</gene>
<proteinExistence type="predicted"/>
<keyword evidence="3" id="KW-1185">Reference proteome</keyword>
<feature type="domain" description="HTH marR-type" evidence="1">
    <location>
        <begin position="32"/>
        <end position="161"/>
    </location>
</feature>
<dbReference type="Gene3D" id="1.10.10.10">
    <property type="entry name" value="Winged helix-like DNA-binding domain superfamily/Winged helix DNA-binding domain"/>
    <property type="match status" value="1"/>
</dbReference>
<dbReference type="InterPro" id="IPR039422">
    <property type="entry name" value="MarR/SlyA-like"/>
</dbReference>
<accession>A0A090MSD2</accession>
<dbReference type="Pfam" id="PF12802">
    <property type="entry name" value="MarR_2"/>
    <property type="match status" value="1"/>
</dbReference>
<dbReference type="GO" id="GO:0006950">
    <property type="term" value="P:response to stress"/>
    <property type="evidence" value="ECO:0007669"/>
    <property type="project" value="TreeGrafter"/>
</dbReference>
<dbReference type="InterPro" id="IPR036388">
    <property type="entry name" value="WH-like_DNA-bd_sf"/>
</dbReference>
<dbReference type="Proteomes" id="UP000035762">
    <property type="component" value="Unassembled WGS sequence"/>
</dbReference>
<sequence>MAKSTKKSVKSAQLRISAQKRISALPHSVAIKDKDYFVLASFRRELRNFLNFSEQAAQNRGLTPKQHQAILAIRGFEDANGVTVGDLAEHLHLKHHTAVELVDRLVRAKLVVRKTDREDRRRVLLNLTGKAHAALKGLSGIHMAEIRRNAPGMIKLLKQLS</sequence>
<dbReference type="AlphaFoldDB" id="A0A090MSD2"/>
<dbReference type="InterPro" id="IPR036390">
    <property type="entry name" value="WH_DNA-bd_sf"/>
</dbReference>
<dbReference type="PROSITE" id="PS50995">
    <property type="entry name" value="HTH_MARR_2"/>
    <property type="match status" value="1"/>
</dbReference>
<dbReference type="OrthoDB" id="9807800at2"/>
<comment type="caution">
    <text evidence="2">The sequence shown here is derived from an EMBL/GenBank/DDBJ whole genome shotgun (WGS) entry which is preliminary data.</text>
</comment>
<evidence type="ECO:0000259" key="1">
    <source>
        <dbReference type="PROSITE" id="PS50995"/>
    </source>
</evidence>
<evidence type="ECO:0000313" key="3">
    <source>
        <dbReference type="Proteomes" id="UP000035762"/>
    </source>
</evidence>
<dbReference type="GO" id="GO:0003700">
    <property type="term" value="F:DNA-binding transcription factor activity"/>
    <property type="evidence" value="ECO:0007669"/>
    <property type="project" value="InterPro"/>
</dbReference>
<reference evidence="2 3" key="1">
    <citation type="journal article" date="2014" name="Genome Announc.">
        <title>Genome Sequence of Afipia felis Strain 76713, Isolated in Hospital Water Using an Amoeba Co-Culture Procedure.</title>
        <authorList>
            <person name="Benamar S."/>
            <person name="La Scola B."/>
            <person name="Croce O."/>
        </authorList>
    </citation>
    <scope>NUCLEOTIDE SEQUENCE [LARGE SCALE GENOMIC DNA]</scope>
    <source>
        <strain evidence="2 3">76713</strain>
    </source>
</reference>
<dbReference type="STRING" id="1035.BN961_03674"/>
<dbReference type="RefSeq" id="WP_048757849.1">
    <property type="nucleotide sequence ID" value="NZ_CCAZ020000002.1"/>
</dbReference>
<dbReference type="PANTHER" id="PTHR33164">
    <property type="entry name" value="TRANSCRIPTIONAL REGULATOR, MARR FAMILY"/>
    <property type="match status" value="1"/>
</dbReference>
<dbReference type="SMART" id="SM00347">
    <property type="entry name" value="HTH_MARR"/>
    <property type="match status" value="1"/>
</dbReference>
<evidence type="ECO:0000313" key="2">
    <source>
        <dbReference type="EMBL" id="CEG10236.1"/>
    </source>
</evidence>
<organism evidence="2 3">
    <name type="scientific">Afipia felis</name>
    <name type="common">Cat scratch disease bacillus</name>
    <dbReference type="NCBI Taxonomy" id="1035"/>
    <lineage>
        <taxon>Bacteria</taxon>
        <taxon>Pseudomonadati</taxon>
        <taxon>Pseudomonadota</taxon>
        <taxon>Alphaproteobacteria</taxon>
        <taxon>Hyphomicrobiales</taxon>
        <taxon>Nitrobacteraceae</taxon>
        <taxon>Afipia</taxon>
    </lineage>
</organism>
<protein>
    <submittedName>
        <fullName evidence="2">MarR family protein</fullName>
    </submittedName>
</protein>
<name>A0A090MSD2_AFIFE</name>
<dbReference type="PANTHER" id="PTHR33164:SF89">
    <property type="entry name" value="MARR FAMILY REGULATORY PROTEIN"/>
    <property type="match status" value="1"/>
</dbReference>
<dbReference type="InterPro" id="IPR000835">
    <property type="entry name" value="HTH_MarR-typ"/>
</dbReference>
<dbReference type="EMBL" id="CCAZ020000002">
    <property type="protein sequence ID" value="CEG10236.1"/>
    <property type="molecule type" value="Genomic_DNA"/>
</dbReference>